<proteinExistence type="predicted"/>
<evidence type="ECO:0000313" key="1">
    <source>
        <dbReference type="EMBL" id="KKN45150.1"/>
    </source>
</evidence>
<gene>
    <name evidence="1" type="ORF">LCGC14_0686030</name>
</gene>
<accession>A0A0F9QLW2</accession>
<reference evidence="1" key="1">
    <citation type="journal article" date="2015" name="Nature">
        <title>Complex archaea that bridge the gap between prokaryotes and eukaryotes.</title>
        <authorList>
            <person name="Spang A."/>
            <person name="Saw J.H."/>
            <person name="Jorgensen S.L."/>
            <person name="Zaremba-Niedzwiedzka K."/>
            <person name="Martijn J."/>
            <person name="Lind A.E."/>
            <person name="van Eijk R."/>
            <person name="Schleper C."/>
            <person name="Guy L."/>
            <person name="Ettema T.J."/>
        </authorList>
    </citation>
    <scope>NUCLEOTIDE SEQUENCE</scope>
</reference>
<dbReference type="AlphaFoldDB" id="A0A0F9QLW2"/>
<dbReference type="EMBL" id="LAZR01001409">
    <property type="protein sequence ID" value="KKN45150.1"/>
    <property type="molecule type" value="Genomic_DNA"/>
</dbReference>
<sequence length="69" mass="7942">MDVIQNLVDEAFREVVRRATVEAISQKVGSAVKTDIKSAISDYALDILKTDPELQQIIKDRLYHWIKKQ</sequence>
<organism evidence="1">
    <name type="scientific">marine sediment metagenome</name>
    <dbReference type="NCBI Taxonomy" id="412755"/>
    <lineage>
        <taxon>unclassified sequences</taxon>
        <taxon>metagenomes</taxon>
        <taxon>ecological metagenomes</taxon>
    </lineage>
</organism>
<comment type="caution">
    <text evidence="1">The sequence shown here is derived from an EMBL/GenBank/DDBJ whole genome shotgun (WGS) entry which is preliminary data.</text>
</comment>
<name>A0A0F9QLW2_9ZZZZ</name>
<protein>
    <submittedName>
        <fullName evidence="1">Uncharacterized protein</fullName>
    </submittedName>
</protein>